<feature type="chain" id="PRO_5005534801" description="DNA/RNA non-specific endonuclease/pyrophosphatase/phosphodiesterase domain-containing protein" evidence="5">
    <location>
        <begin position="24"/>
        <end position="384"/>
    </location>
</feature>
<dbReference type="SMART" id="SM00892">
    <property type="entry name" value="Endonuclease_NS"/>
    <property type="match status" value="1"/>
</dbReference>
<proteinExistence type="inferred from homology"/>
<keyword evidence="3" id="KW-0255">Endonuclease</keyword>
<evidence type="ECO:0000313" key="7">
    <source>
        <dbReference type="EMBL" id="KNC21247.1"/>
    </source>
</evidence>
<dbReference type="SUPFAM" id="SSF54060">
    <property type="entry name" value="His-Me finger endonucleases"/>
    <property type="match status" value="1"/>
</dbReference>
<keyword evidence="8" id="KW-1185">Reference proteome</keyword>
<dbReference type="AlphaFoldDB" id="A0A0L0BML1"/>
<dbReference type="InterPro" id="IPR044925">
    <property type="entry name" value="His-Me_finger_sf"/>
</dbReference>
<keyword evidence="3" id="KW-0378">Hydrolase</keyword>
<comment type="similarity">
    <text evidence="1">Belongs to the DNA/RNA non-specific endonuclease family.</text>
</comment>
<dbReference type="GO" id="GO:0000014">
    <property type="term" value="F:single-stranded DNA endodeoxyribonuclease activity"/>
    <property type="evidence" value="ECO:0007669"/>
    <property type="project" value="TreeGrafter"/>
</dbReference>
<feature type="signal peptide" evidence="5">
    <location>
        <begin position="1"/>
        <end position="23"/>
    </location>
</feature>
<organism evidence="7 8">
    <name type="scientific">Lucilia cuprina</name>
    <name type="common">Green bottle fly</name>
    <name type="synonym">Australian sheep blowfly</name>
    <dbReference type="NCBI Taxonomy" id="7375"/>
    <lineage>
        <taxon>Eukaryota</taxon>
        <taxon>Metazoa</taxon>
        <taxon>Ecdysozoa</taxon>
        <taxon>Arthropoda</taxon>
        <taxon>Hexapoda</taxon>
        <taxon>Insecta</taxon>
        <taxon>Pterygota</taxon>
        <taxon>Neoptera</taxon>
        <taxon>Endopterygota</taxon>
        <taxon>Diptera</taxon>
        <taxon>Brachycera</taxon>
        <taxon>Muscomorpha</taxon>
        <taxon>Oestroidea</taxon>
        <taxon>Calliphoridae</taxon>
        <taxon>Luciliinae</taxon>
        <taxon>Lucilia</taxon>
    </lineage>
</organism>
<evidence type="ECO:0000256" key="1">
    <source>
        <dbReference type="ARBA" id="ARBA00010052"/>
    </source>
</evidence>
<feature type="domain" description="DNA/RNA non-specific endonuclease/pyrophosphatase/phosphodiesterase" evidence="6">
    <location>
        <begin position="134"/>
        <end position="372"/>
    </location>
</feature>
<dbReference type="InterPro" id="IPR001604">
    <property type="entry name" value="Endo_G_ENPP1-like_dom"/>
</dbReference>
<dbReference type="InterPro" id="IPR040255">
    <property type="entry name" value="Non-specific_endonuclease"/>
</dbReference>
<reference evidence="7 8" key="1">
    <citation type="journal article" date="2015" name="Nat. Commun.">
        <title>Lucilia cuprina genome unlocks parasitic fly biology to underpin future interventions.</title>
        <authorList>
            <person name="Anstead C.A."/>
            <person name="Korhonen P.K."/>
            <person name="Young N.D."/>
            <person name="Hall R.S."/>
            <person name="Jex A.R."/>
            <person name="Murali S.C."/>
            <person name="Hughes D.S."/>
            <person name="Lee S.F."/>
            <person name="Perry T."/>
            <person name="Stroehlein A.J."/>
            <person name="Ansell B.R."/>
            <person name="Breugelmans B."/>
            <person name="Hofmann A."/>
            <person name="Qu J."/>
            <person name="Dugan S."/>
            <person name="Lee S.L."/>
            <person name="Chao H."/>
            <person name="Dinh H."/>
            <person name="Han Y."/>
            <person name="Doddapaneni H.V."/>
            <person name="Worley K.C."/>
            <person name="Muzny D.M."/>
            <person name="Ioannidis P."/>
            <person name="Waterhouse R.M."/>
            <person name="Zdobnov E.M."/>
            <person name="James P.J."/>
            <person name="Bagnall N.H."/>
            <person name="Kotze A.C."/>
            <person name="Gibbs R.A."/>
            <person name="Richards S."/>
            <person name="Batterham P."/>
            <person name="Gasser R.B."/>
        </authorList>
    </citation>
    <scope>NUCLEOTIDE SEQUENCE [LARGE SCALE GENOMIC DNA]</scope>
    <source>
        <strain evidence="7 8">LS</strain>
        <tissue evidence="7">Full body</tissue>
    </source>
</reference>
<dbReference type="PROSITE" id="PS51257">
    <property type="entry name" value="PROKAR_LIPOPROTEIN"/>
    <property type="match status" value="1"/>
</dbReference>
<evidence type="ECO:0000256" key="3">
    <source>
        <dbReference type="ARBA" id="ARBA00022759"/>
    </source>
</evidence>
<evidence type="ECO:0000256" key="5">
    <source>
        <dbReference type="SAM" id="SignalP"/>
    </source>
</evidence>
<dbReference type="STRING" id="7375.A0A0L0BML1"/>
<feature type="active site" description="Proton acceptor" evidence="4">
    <location>
        <position position="216"/>
    </location>
</feature>
<dbReference type="GO" id="GO:0004521">
    <property type="term" value="F:RNA endonuclease activity"/>
    <property type="evidence" value="ECO:0007669"/>
    <property type="project" value="TreeGrafter"/>
</dbReference>
<comment type="caution">
    <text evidence="7">The sequence shown here is derived from an EMBL/GenBank/DDBJ whole genome shotgun (WGS) entry which is preliminary data.</text>
</comment>
<dbReference type="EMBL" id="JRES01001642">
    <property type="protein sequence ID" value="KNC21247.1"/>
    <property type="molecule type" value="Genomic_DNA"/>
</dbReference>
<protein>
    <recommendedName>
        <fullName evidence="6">DNA/RNA non-specific endonuclease/pyrophosphatase/phosphodiesterase domain-containing protein</fullName>
    </recommendedName>
</protein>
<evidence type="ECO:0000256" key="4">
    <source>
        <dbReference type="PIRSR" id="PIRSR640255-1"/>
    </source>
</evidence>
<dbReference type="Proteomes" id="UP000037069">
    <property type="component" value="Unassembled WGS sequence"/>
</dbReference>
<dbReference type="GO" id="GO:0005634">
    <property type="term" value="C:nucleus"/>
    <property type="evidence" value="ECO:0007669"/>
    <property type="project" value="TreeGrafter"/>
</dbReference>
<accession>A0A0L0BML1</accession>
<gene>
    <name evidence="7" type="ORF">FF38_13916</name>
</gene>
<name>A0A0L0BML1_LUCCU</name>
<dbReference type="PANTHER" id="PTHR13966:SF17">
    <property type="entry name" value="ENDONUCLEASE-RELATED"/>
    <property type="match status" value="1"/>
</dbReference>
<dbReference type="Pfam" id="PF01223">
    <property type="entry name" value="Endonuclease_NS"/>
    <property type="match status" value="1"/>
</dbReference>
<dbReference type="GO" id="GO:0046872">
    <property type="term" value="F:metal ion binding"/>
    <property type="evidence" value="ECO:0007669"/>
    <property type="project" value="InterPro"/>
</dbReference>
<dbReference type="OMA" id="FGFEQYM"/>
<keyword evidence="5" id="KW-0732">Signal</keyword>
<feature type="non-terminal residue" evidence="7">
    <location>
        <position position="384"/>
    </location>
</feature>
<dbReference type="GO" id="GO:0003676">
    <property type="term" value="F:nucleic acid binding"/>
    <property type="evidence" value="ECO:0007669"/>
    <property type="project" value="InterPro"/>
</dbReference>
<dbReference type="InterPro" id="IPR044929">
    <property type="entry name" value="DNA/RNA_non-sp_Endonuclease_sf"/>
</dbReference>
<dbReference type="OrthoDB" id="8194122at2759"/>
<sequence length="384" mass="45046">MKALLKKFIKIVFYLNLITLSLSCNLNYRDGHWTNEWRLLLVQEGRNQYKLLRDHNVAANSDVIMLCNGNPRQITVHCDAQNRFNGNVPLRNNCPENLSIRPERIQVPAQNAPHCPYILYRIGFNIEINHHRQFLETYQVCFDHRHLRTVFTINKAYPVAGIRPQVLKFRPDDFFYGDSFHAFDHKVTVKRFNKLLGSTQDKMIEGNLDHIIDRGHLTPSADFTLTNYKRSTFYMINVMPQFKTIDNGNWRVIEEWARDYTRTPTDICTGVLDCDLDSIRPGDLNCVVKLQDIRGRWVPMFLYDKRKIPIPLWIYKIVKTRQQSYVFLTLNNIHHQGQVQPPLGKCQVINCPFTLTNTVKLGWTFCCDYNTFINKNVPHLRSVC</sequence>
<dbReference type="GO" id="GO:0006309">
    <property type="term" value="P:apoptotic DNA fragmentation"/>
    <property type="evidence" value="ECO:0007669"/>
    <property type="project" value="TreeGrafter"/>
</dbReference>
<dbReference type="Gene3D" id="3.40.570.10">
    <property type="entry name" value="Extracellular Endonuclease, subunit A"/>
    <property type="match status" value="1"/>
</dbReference>
<evidence type="ECO:0000259" key="6">
    <source>
        <dbReference type="SMART" id="SM00892"/>
    </source>
</evidence>
<dbReference type="PANTHER" id="PTHR13966">
    <property type="entry name" value="ENDONUCLEASE RELATED"/>
    <property type="match status" value="1"/>
</dbReference>
<keyword evidence="2" id="KW-0540">Nuclease</keyword>
<evidence type="ECO:0000256" key="2">
    <source>
        <dbReference type="ARBA" id="ARBA00022722"/>
    </source>
</evidence>
<evidence type="ECO:0000313" key="8">
    <source>
        <dbReference type="Proteomes" id="UP000037069"/>
    </source>
</evidence>
<dbReference type="GO" id="GO:0005743">
    <property type="term" value="C:mitochondrial inner membrane"/>
    <property type="evidence" value="ECO:0007669"/>
    <property type="project" value="TreeGrafter"/>
</dbReference>